<evidence type="ECO:0000256" key="5">
    <source>
        <dbReference type="ARBA" id="ARBA00022505"/>
    </source>
</evidence>
<keyword evidence="5 11" id="KW-0500">Molybdenum</keyword>
<evidence type="ECO:0000256" key="11">
    <source>
        <dbReference type="RuleBase" id="RU365090"/>
    </source>
</evidence>
<dbReference type="SUPFAM" id="SSF53218">
    <property type="entry name" value="Molybdenum cofactor biosynthesis proteins"/>
    <property type="match status" value="1"/>
</dbReference>
<dbReference type="Pfam" id="PF00994">
    <property type="entry name" value="MoCF_biosynth"/>
    <property type="match status" value="1"/>
</dbReference>
<dbReference type="InterPro" id="IPR036135">
    <property type="entry name" value="MoeA_linker/N_sf"/>
</dbReference>
<dbReference type="InterPro" id="IPR036688">
    <property type="entry name" value="MoeA_C_domain_IV_sf"/>
</dbReference>
<dbReference type="Proteomes" id="UP000198588">
    <property type="component" value="Unassembled WGS sequence"/>
</dbReference>
<evidence type="ECO:0000313" key="13">
    <source>
        <dbReference type="EMBL" id="SDA38762.1"/>
    </source>
</evidence>
<dbReference type="SUPFAM" id="SSF63882">
    <property type="entry name" value="MoeA N-terminal region -like"/>
    <property type="match status" value="1"/>
</dbReference>
<comment type="pathway">
    <text evidence="3 11">Cofactor biosynthesis; molybdopterin biosynthesis.</text>
</comment>
<dbReference type="InterPro" id="IPR005111">
    <property type="entry name" value="MoeA_C_domain_IV"/>
</dbReference>
<dbReference type="GO" id="GO:0061599">
    <property type="term" value="F:molybdopterin molybdotransferase activity"/>
    <property type="evidence" value="ECO:0007669"/>
    <property type="project" value="UniProtKB-UniRule"/>
</dbReference>
<dbReference type="EMBL" id="FMXM01000002">
    <property type="protein sequence ID" value="SDA38762.1"/>
    <property type="molecule type" value="Genomic_DNA"/>
</dbReference>
<sequence length="425" mass="44927">METAIALTNESCPAGASGKVISVDIAAAKAIAIARTVRETEHVPLMAARGRILARDLFGSIDLPPFDNSAMDGYAVRLADFVGAGPWTFSVSGRIAAGETCSEQPSASKEALRIFTGAPVPAGFDAVVMQEHCERTNDAVVITTLPRRGENIRNAGEDVRVGKRLMGAGDQLSPQRLALLAGQGMAEVEVLRKVRIGLISTGTELKEPGEILDLGQIYNSNRVMIRAMLSAASWAEIIDFGIVPDRRDALVRTFGEAASRCDVLVTTGGVSAGEEDHVVSALGQHGGTLDILKVAMRPGKPVKIGMIGTMLFAGLPGNPNAALVTFRQIALPAIRAIAGLRSVEADWSPAVAGFAYEKRLGRTEFVSVRVTGRDEFGRPVLDMLGRGSSASLMAMALADGIAMLPPDVGSIERGMPLRFESFCCQ</sequence>
<keyword evidence="9 11" id="KW-0501">Molybdenum cofactor biosynthesis</keyword>
<dbReference type="PROSITE" id="PS01079">
    <property type="entry name" value="MOCF_BIOSYNTHESIS_2"/>
    <property type="match status" value="1"/>
</dbReference>
<evidence type="ECO:0000313" key="14">
    <source>
        <dbReference type="Proteomes" id="UP000198588"/>
    </source>
</evidence>
<dbReference type="Gene3D" id="3.40.980.10">
    <property type="entry name" value="MoaB/Mog-like domain"/>
    <property type="match status" value="1"/>
</dbReference>
<comment type="cofactor">
    <cofactor evidence="1 11">
        <name>Mg(2+)</name>
        <dbReference type="ChEBI" id="CHEBI:18420"/>
    </cofactor>
</comment>
<dbReference type="Gene3D" id="3.90.105.10">
    <property type="entry name" value="Molybdopterin biosynthesis moea protein, domain 2"/>
    <property type="match status" value="1"/>
</dbReference>
<evidence type="ECO:0000256" key="7">
    <source>
        <dbReference type="ARBA" id="ARBA00022723"/>
    </source>
</evidence>
<keyword evidence="6 11" id="KW-0808">Transferase</keyword>
<comment type="function">
    <text evidence="2 11">Catalyzes the insertion of molybdate into adenylated molybdopterin with the concomitant release of AMP.</text>
</comment>
<reference evidence="13 14" key="1">
    <citation type="submission" date="2016-10" db="EMBL/GenBank/DDBJ databases">
        <authorList>
            <person name="de Groot N.N."/>
        </authorList>
    </citation>
    <scope>NUCLEOTIDE SEQUENCE [LARGE SCALE GENOMIC DNA]</scope>
    <source>
        <strain evidence="13 14">CGMCC 1.12097</strain>
    </source>
</reference>
<dbReference type="InterPro" id="IPR005110">
    <property type="entry name" value="MoeA_linker/N"/>
</dbReference>
<comment type="similarity">
    <text evidence="4 11">Belongs to the MoeA family.</text>
</comment>
<evidence type="ECO:0000256" key="2">
    <source>
        <dbReference type="ARBA" id="ARBA00002901"/>
    </source>
</evidence>
<evidence type="ECO:0000256" key="6">
    <source>
        <dbReference type="ARBA" id="ARBA00022679"/>
    </source>
</evidence>
<keyword evidence="7 11" id="KW-0479">Metal-binding</keyword>
<name>A0A1G5UYR7_9HYPH</name>
<dbReference type="FunFam" id="3.40.980.10:FF:000004">
    <property type="entry name" value="Molybdopterin molybdenumtransferase"/>
    <property type="match status" value="1"/>
</dbReference>
<dbReference type="SUPFAM" id="SSF63867">
    <property type="entry name" value="MoeA C-terminal domain-like"/>
    <property type="match status" value="1"/>
</dbReference>
<proteinExistence type="inferred from homology"/>
<dbReference type="GO" id="GO:0006777">
    <property type="term" value="P:Mo-molybdopterin cofactor biosynthetic process"/>
    <property type="evidence" value="ECO:0007669"/>
    <property type="project" value="UniProtKB-UniRule"/>
</dbReference>
<accession>A0A1G5UYR7</accession>
<evidence type="ECO:0000256" key="1">
    <source>
        <dbReference type="ARBA" id="ARBA00001946"/>
    </source>
</evidence>
<dbReference type="GO" id="GO:0046872">
    <property type="term" value="F:metal ion binding"/>
    <property type="evidence" value="ECO:0007669"/>
    <property type="project" value="UniProtKB-UniRule"/>
</dbReference>
<dbReference type="Gene3D" id="2.170.190.11">
    <property type="entry name" value="Molybdopterin biosynthesis moea protein, domain 3"/>
    <property type="match status" value="1"/>
</dbReference>
<evidence type="ECO:0000256" key="3">
    <source>
        <dbReference type="ARBA" id="ARBA00005046"/>
    </source>
</evidence>
<feature type="domain" description="MoaB/Mog" evidence="12">
    <location>
        <begin position="197"/>
        <end position="336"/>
    </location>
</feature>
<protein>
    <recommendedName>
        <fullName evidence="11">Molybdopterin molybdenumtransferase</fullName>
        <ecNumber evidence="11">2.10.1.1</ecNumber>
    </recommendedName>
</protein>
<dbReference type="Pfam" id="PF03454">
    <property type="entry name" value="MoeA_C"/>
    <property type="match status" value="1"/>
</dbReference>
<dbReference type="InterPro" id="IPR008284">
    <property type="entry name" value="MoCF_biosynth_CS"/>
</dbReference>
<organism evidence="13 14">
    <name type="scientific">Mesorhizobium qingshengii</name>
    <dbReference type="NCBI Taxonomy" id="1165689"/>
    <lineage>
        <taxon>Bacteria</taxon>
        <taxon>Pseudomonadati</taxon>
        <taxon>Pseudomonadota</taxon>
        <taxon>Alphaproteobacteria</taxon>
        <taxon>Hyphomicrobiales</taxon>
        <taxon>Phyllobacteriaceae</taxon>
        <taxon>Mesorhizobium</taxon>
    </lineage>
</organism>
<dbReference type="RefSeq" id="WP_091574597.1">
    <property type="nucleotide sequence ID" value="NZ_FMXM01000002.1"/>
</dbReference>
<dbReference type="InterPro" id="IPR001453">
    <property type="entry name" value="MoaB/Mog_dom"/>
</dbReference>
<dbReference type="CDD" id="cd00887">
    <property type="entry name" value="MoeA"/>
    <property type="match status" value="1"/>
</dbReference>
<dbReference type="Pfam" id="PF03453">
    <property type="entry name" value="MoeA_N"/>
    <property type="match status" value="1"/>
</dbReference>
<dbReference type="PANTHER" id="PTHR10192">
    <property type="entry name" value="MOLYBDOPTERIN BIOSYNTHESIS PROTEIN"/>
    <property type="match status" value="1"/>
</dbReference>
<evidence type="ECO:0000256" key="8">
    <source>
        <dbReference type="ARBA" id="ARBA00022842"/>
    </source>
</evidence>
<gene>
    <name evidence="13" type="ORF">SAMN02927914_00070</name>
</gene>
<dbReference type="Gene3D" id="2.40.340.10">
    <property type="entry name" value="MoeA, C-terminal, domain IV"/>
    <property type="match status" value="1"/>
</dbReference>
<dbReference type="GO" id="GO:0005829">
    <property type="term" value="C:cytosol"/>
    <property type="evidence" value="ECO:0007669"/>
    <property type="project" value="TreeGrafter"/>
</dbReference>
<keyword evidence="8 11" id="KW-0460">Magnesium</keyword>
<dbReference type="AlphaFoldDB" id="A0A1G5UYR7"/>
<dbReference type="STRING" id="1165689.SAMN02927914_00070"/>
<dbReference type="InterPro" id="IPR038987">
    <property type="entry name" value="MoeA-like"/>
</dbReference>
<evidence type="ECO:0000256" key="9">
    <source>
        <dbReference type="ARBA" id="ARBA00023150"/>
    </source>
</evidence>
<evidence type="ECO:0000259" key="12">
    <source>
        <dbReference type="SMART" id="SM00852"/>
    </source>
</evidence>
<evidence type="ECO:0000256" key="4">
    <source>
        <dbReference type="ARBA" id="ARBA00010763"/>
    </source>
</evidence>
<dbReference type="EC" id="2.10.1.1" evidence="11"/>
<dbReference type="FunFam" id="2.170.190.11:FF:000001">
    <property type="entry name" value="Molybdopterin molybdenumtransferase"/>
    <property type="match status" value="1"/>
</dbReference>
<evidence type="ECO:0000256" key="10">
    <source>
        <dbReference type="ARBA" id="ARBA00047317"/>
    </source>
</evidence>
<dbReference type="NCBIfam" id="NF045515">
    <property type="entry name" value="Glp_gephyrin"/>
    <property type="match status" value="1"/>
</dbReference>
<dbReference type="InterPro" id="IPR036425">
    <property type="entry name" value="MoaB/Mog-like_dom_sf"/>
</dbReference>
<dbReference type="UniPathway" id="UPA00344"/>
<dbReference type="PANTHER" id="PTHR10192:SF5">
    <property type="entry name" value="GEPHYRIN"/>
    <property type="match status" value="1"/>
</dbReference>
<dbReference type="NCBIfam" id="TIGR00177">
    <property type="entry name" value="molyb_syn"/>
    <property type="match status" value="1"/>
</dbReference>
<dbReference type="OrthoDB" id="9804758at2"/>
<comment type="catalytic activity">
    <reaction evidence="10">
        <text>adenylyl-molybdopterin + molybdate = Mo-molybdopterin + AMP + H(+)</text>
        <dbReference type="Rhea" id="RHEA:35047"/>
        <dbReference type="ChEBI" id="CHEBI:15378"/>
        <dbReference type="ChEBI" id="CHEBI:36264"/>
        <dbReference type="ChEBI" id="CHEBI:62727"/>
        <dbReference type="ChEBI" id="CHEBI:71302"/>
        <dbReference type="ChEBI" id="CHEBI:456215"/>
        <dbReference type="EC" id="2.10.1.1"/>
    </reaction>
</comment>
<dbReference type="SMART" id="SM00852">
    <property type="entry name" value="MoCF_biosynth"/>
    <property type="match status" value="1"/>
</dbReference>